<evidence type="ECO:0000313" key="4">
    <source>
        <dbReference type="EMBL" id="AFK18215.1"/>
    </source>
</evidence>
<dbReference type="Proteomes" id="UP000027075">
    <property type="component" value="Chromosome"/>
</dbReference>
<keyword evidence="9" id="KW-1185">Reference proteome</keyword>
<evidence type="ECO:0000313" key="9">
    <source>
        <dbReference type="Proteomes" id="UP000011603"/>
    </source>
</evidence>
<evidence type="ECO:0000256" key="2">
    <source>
        <dbReference type="ARBA" id="ARBA00022801"/>
    </source>
</evidence>
<dbReference type="Proteomes" id="UP000006469">
    <property type="component" value="Chromosome"/>
</dbReference>
<gene>
    <name evidence="4" type="primary">mutT</name>
    <name evidence="4" type="ordered locus">HFX_0483</name>
    <name evidence="5" type="ORF">BM92_06845</name>
    <name evidence="6" type="ORF">C439_08015</name>
    <name evidence="7" type="ORF">E6P09_05470</name>
</gene>
<dbReference type="AlphaFoldDB" id="I3R1V5"/>
<dbReference type="SUPFAM" id="SSF55811">
    <property type="entry name" value="Nudix"/>
    <property type="match status" value="1"/>
</dbReference>
<feature type="domain" description="Nudix hydrolase" evidence="3">
    <location>
        <begin position="2"/>
        <end position="136"/>
    </location>
</feature>
<dbReference type="PROSITE" id="PS00893">
    <property type="entry name" value="NUDIX_BOX"/>
    <property type="match status" value="1"/>
</dbReference>
<dbReference type="InterPro" id="IPR000086">
    <property type="entry name" value="NUDIX_hydrolase_dom"/>
</dbReference>
<evidence type="ECO:0000256" key="1">
    <source>
        <dbReference type="ARBA" id="ARBA00001946"/>
    </source>
</evidence>
<dbReference type="EMBL" id="AOLO01000007">
    <property type="protein sequence ID" value="EMA02512.1"/>
    <property type="molecule type" value="Genomic_DNA"/>
</dbReference>
<reference evidence="6 9" key="3">
    <citation type="journal article" date="2014" name="PLoS Genet.">
        <title>Phylogenetically driven sequencing of extremely halophilic archaea reveals strategies for static and dynamic osmo-response.</title>
        <authorList>
            <person name="Becker E.A."/>
            <person name="Seitzer P.M."/>
            <person name="Tritt A."/>
            <person name="Larsen D."/>
            <person name="Krusor M."/>
            <person name="Yao A.I."/>
            <person name="Wu D."/>
            <person name="Madern D."/>
            <person name="Eisen J.A."/>
            <person name="Darling A.E."/>
            <person name="Facciotti M.T."/>
        </authorList>
    </citation>
    <scope>NUCLEOTIDE SEQUENCE [LARGE SCALE GENOMIC DNA]</scope>
    <source>
        <strain evidence="6">ATCC 33500</strain>
        <strain evidence="9">ATCC 33500 / DSM 1411 / JCM 8866 / NBRC 14739 / NCIMB 2177 / R-4</strain>
    </source>
</reference>
<dbReference type="Gene3D" id="3.90.79.10">
    <property type="entry name" value="Nucleoside Triphosphate Pyrophosphohydrolase"/>
    <property type="match status" value="1"/>
</dbReference>
<keyword evidence="2" id="KW-0378">Hydrolase</keyword>
<reference evidence="4" key="1">
    <citation type="journal article" date="2012" name="Appl. Environ. Microbiol.">
        <title>Identification of the haloarchaeal phasin (PhaP) that functions in polyhydroxyalkanoate accumulation and granule formation in Haloferax mediterranei.</title>
        <authorList>
            <person name="Cai S."/>
            <person name="Cai L."/>
            <person name="Liu H."/>
            <person name="Liu X."/>
            <person name="Han J."/>
            <person name="Zhou J."/>
            <person name="Xiang H."/>
        </authorList>
    </citation>
    <scope>NUCLEOTIDE SEQUENCE</scope>
    <source>
        <strain evidence="4">CGMCC 1.2087</strain>
    </source>
</reference>
<dbReference type="HOGENOM" id="CLU_037162_18_3_2"/>
<evidence type="ECO:0000313" key="8">
    <source>
        <dbReference type="Proteomes" id="UP000006469"/>
    </source>
</evidence>
<evidence type="ECO:0000313" key="6">
    <source>
        <dbReference type="EMBL" id="EMA02512.1"/>
    </source>
</evidence>
<reference evidence="7 11" key="6">
    <citation type="submission" date="2019-04" db="EMBL/GenBank/DDBJ databases">
        <title>Methylomes of two halophilic Archaea, Haloarcula marismortui and Haloferax mediterranei.</title>
        <authorList>
            <person name="DasSarma S."/>
            <person name="DasSarma P."/>
            <person name="DasSarma S."/>
            <person name="Fomenkov A."/>
            <person name="Vincze T."/>
            <person name="Anton B.P."/>
            <person name="Roberts R.J."/>
        </authorList>
    </citation>
    <scope>NUCLEOTIDE SEQUENCE [LARGE SCALE GENOMIC DNA]</scope>
    <source>
        <strain evidence="7">ATCC 33500</strain>
        <strain evidence="11">ATCC 33500 / DSM 1411 / JCM 8866 / NBRC 14739 / NCIMB 2177 / R-4</strain>
    </source>
</reference>
<evidence type="ECO:0000313" key="5">
    <source>
        <dbReference type="EMBL" id="AHZ22382.1"/>
    </source>
</evidence>
<sequence length="155" mass="17342">MSPRIAARGLLVRDGELLVIRYRTDGEDWYAAPGGGQKRGESLAETVRREVYEETGYEVAVGSLAFVRDFVPSTHYEDRSDDGHQVEHFFWCEQMTDEPDDPTERDSVQVGVTWLPLDSLGDVRFFPGPLGDLLRDGVREGTNDARGACYLGDVD</sequence>
<protein>
    <submittedName>
        <fullName evidence="5">DNA mismatch repair protein MutT</fullName>
    </submittedName>
    <submittedName>
        <fullName evidence="4">MutT/NUDIX family protein</fullName>
    </submittedName>
    <submittedName>
        <fullName evidence="7">NUDIX domain-containing protein</fullName>
    </submittedName>
</protein>
<comment type="cofactor">
    <cofactor evidence="1">
        <name>Mg(2+)</name>
        <dbReference type="ChEBI" id="CHEBI:18420"/>
    </cofactor>
</comment>
<evidence type="ECO:0000313" key="10">
    <source>
        <dbReference type="Proteomes" id="UP000027075"/>
    </source>
</evidence>
<dbReference type="EMBL" id="CP001868">
    <property type="protein sequence ID" value="AFK18215.1"/>
    <property type="molecule type" value="Genomic_DNA"/>
</dbReference>
<dbReference type="PANTHER" id="PTHR43046">
    <property type="entry name" value="GDP-MANNOSE MANNOSYL HYDROLASE"/>
    <property type="match status" value="1"/>
</dbReference>
<reference evidence="4 8" key="2">
    <citation type="journal article" date="2012" name="J. Bacteriol.">
        <title>Complete genome sequence of the metabolically versatile halophilic archaeon Haloferax mediterranei, a poly(3-hydroxybutyrate-co-3-hydroxyvalerate) producer.</title>
        <authorList>
            <person name="Han J."/>
            <person name="Zhang F."/>
            <person name="Hou J."/>
            <person name="Liu X."/>
            <person name="Li M."/>
            <person name="Liu H."/>
            <person name="Cai L."/>
            <person name="Zhang B."/>
            <person name="Chen Y."/>
            <person name="Zhou J."/>
            <person name="Hu S."/>
            <person name="Xiang H."/>
        </authorList>
    </citation>
    <scope>NUCLEOTIDE SEQUENCE [LARGE SCALE GENOMIC DNA]</scope>
    <source>
        <strain evidence="8">ATCC 33500 / DSM 1411 / JCM 8866 / NBRC 14739 / NCIMB 2177 / R-4</strain>
        <strain evidence="4">CGMCC 1.2087</strain>
    </source>
</reference>
<organism evidence="4 8">
    <name type="scientific">Haloferax mediterranei (strain ATCC 33500 / DSM 1411 / JCM 8866 / NBRC 14739 / NCIMB 2177 / R-4)</name>
    <name type="common">Halobacterium mediterranei</name>
    <dbReference type="NCBI Taxonomy" id="523841"/>
    <lineage>
        <taxon>Archaea</taxon>
        <taxon>Methanobacteriati</taxon>
        <taxon>Methanobacteriota</taxon>
        <taxon>Stenosarchaea group</taxon>
        <taxon>Halobacteria</taxon>
        <taxon>Halobacteriales</taxon>
        <taxon>Haloferacaceae</taxon>
        <taxon>Haloferax</taxon>
    </lineage>
</organism>
<dbReference type="GO" id="GO:0016787">
    <property type="term" value="F:hydrolase activity"/>
    <property type="evidence" value="ECO:0007669"/>
    <property type="project" value="UniProtKB-KW"/>
</dbReference>
<proteinExistence type="predicted"/>
<dbReference type="InterPro" id="IPR015797">
    <property type="entry name" value="NUDIX_hydrolase-like_dom_sf"/>
</dbReference>
<dbReference type="eggNOG" id="arCOG01075">
    <property type="taxonomic scope" value="Archaea"/>
</dbReference>
<accession>I3R1V5</accession>
<dbReference type="PATRIC" id="fig|523841.21.peg.1625"/>
<evidence type="ECO:0000313" key="11">
    <source>
        <dbReference type="Proteomes" id="UP000299011"/>
    </source>
</evidence>
<evidence type="ECO:0000259" key="3">
    <source>
        <dbReference type="PROSITE" id="PS51462"/>
    </source>
</evidence>
<dbReference type="PANTHER" id="PTHR43046:SF14">
    <property type="entry name" value="MUTT_NUDIX FAMILY PROTEIN"/>
    <property type="match status" value="1"/>
</dbReference>
<dbReference type="Proteomes" id="UP000011603">
    <property type="component" value="Unassembled WGS sequence"/>
</dbReference>
<dbReference type="InterPro" id="IPR020084">
    <property type="entry name" value="NUDIX_hydrolase_CS"/>
</dbReference>
<name>I3R1V5_HALMT</name>
<dbReference type="STRING" id="523841.HFX_0483"/>
<dbReference type="EMBL" id="CP007551">
    <property type="protein sequence ID" value="AHZ22382.1"/>
    <property type="molecule type" value="Genomic_DNA"/>
</dbReference>
<dbReference type="CDD" id="cd18880">
    <property type="entry name" value="NUDIX_ADPRase"/>
    <property type="match status" value="1"/>
</dbReference>
<reference evidence="5 10" key="4">
    <citation type="submission" date="2014-04" db="EMBL/GenBank/DDBJ databases">
        <title>Transcriptional profiles of Haloferax mediterranei on the basis of nitrogen availability.</title>
        <authorList>
            <person name="Bautista V."/>
        </authorList>
    </citation>
    <scope>NUCLEOTIDE SEQUENCE [LARGE SCALE GENOMIC DNA]</scope>
    <source>
        <strain evidence="5">ATCC 33500</strain>
        <strain evidence="10">ATCC 33500 / DSM 1411 / JCM 8866 / NBRC 14739 / NCIMB 2177 / R-4</strain>
    </source>
</reference>
<reference evidence="4" key="5">
    <citation type="submission" date="2014-05" db="EMBL/GenBank/DDBJ databases">
        <authorList>
            <person name="Wang L."/>
            <person name="Yang H."/>
            <person name="Xiang H."/>
        </authorList>
    </citation>
    <scope>NUCLEOTIDE SEQUENCE</scope>
    <source>
        <strain evidence="4">CGMCC 1.2087</strain>
    </source>
</reference>
<evidence type="ECO:0000313" key="7">
    <source>
        <dbReference type="EMBL" id="QCQ74739.1"/>
    </source>
</evidence>
<dbReference type="Proteomes" id="UP000299011">
    <property type="component" value="Chromosome"/>
</dbReference>
<dbReference type="PROSITE" id="PS51462">
    <property type="entry name" value="NUDIX"/>
    <property type="match status" value="1"/>
</dbReference>
<dbReference type="PaxDb" id="523841-HFX_0483"/>
<dbReference type="EMBL" id="CP039139">
    <property type="protein sequence ID" value="QCQ74739.1"/>
    <property type="molecule type" value="Genomic_DNA"/>
</dbReference>
<dbReference type="Pfam" id="PF00293">
    <property type="entry name" value="NUDIX"/>
    <property type="match status" value="1"/>
</dbReference>
<dbReference type="KEGG" id="hme:HFX_0483"/>